<keyword evidence="2" id="KW-1185">Reference proteome</keyword>
<proteinExistence type="predicted"/>
<sequence>MKYVLILSLIAASLLAEIDVRQNIKALYIGVPLTKSQMNYILDNQPQILSLMKAQAIQTVGAQQIHDSNVVEFMLRSDGTADSYRVLDHASRRNIDRLSELVVMEGYKQMPVPPMDTPIRFIIRYRTGNMESAVDLTPEPEPQPKRKKRVR</sequence>
<name>A0ABZ3H7M4_9BACT</name>
<protein>
    <recommendedName>
        <fullName evidence="3">TonB C-terminal domain-containing protein</fullName>
    </recommendedName>
</protein>
<evidence type="ECO:0000313" key="2">
    <source>
        <dbReference type="Proteomes" id="UP001447842"/>
    </source>
</evidence>
<dbReference type="RefSeq" id="WP_345972135.1">
    <property type="nucleotide sequence ID" value="NZ_CP147920.1"/>
</dbReference>
<evidence type="ECO:0000313" key="1">
    <source>
        <dbReference type="EMBL" id="XAU14397.1"/>
    </source>
</evidence>
<dbReference type="Proteomes" id="UP001447842">
    <property type="component" value="Chromosome"/>
</dbReference>
<accession>A0ABZ3H7M4</accession>
<reference evidence="1 2" key="1">
    <citation type="submission" date="2024-03" db="EMBL/GenBank/DDBJ databases">
        <title>Sulfurimonas sp. HSL3-1.</title>
        <authorList>
            <person name="Wang S."/>
        </authorList>
    </citation>
    <scope>NUCLEOTIDE SEQUENCE [LARGE SCALE GENOMIC DNA]</scope>
    <source>
        <strain evidence="1 2">HSL3-1</strain>
    </source>
</reference>
<organism evidence="1 2">
    <name type="scientific">Sulfurimonas diazotrophicus</name>
    <dbReference type="NCBI Taxonomy" id="3131939"/>
    <lineage>
        <taxon>Bacteria</taxon>
        <taxon>Pseudomonadati</taxon>
        <taxon>Campylobacterota</taxon>
        <taxon>Epsilonproteobacteria</taxon>
        <taxon>Campylobacterales</taxon>
        <taxon>Sulfurimonadaceae</taxon>
        <taxon>Sulfurimonas</taxon>
    </lineage>
</organism>
<gene>
    <name evidence="1" type="ORF">WCY31_09060</name>
</gene>
<dbReference type="EMBL" id="CP147920">
    <property type="protein sequence ID" value="XAU14397.1"/>
    <property type="molecule type" value="Genomic_DNA"/>
</dbReference>
<evidence type="ECO:0008006" key="3">
    <source>
        <dbReference type="Google" id="ProtNLM"/>
    </source>
</evidence>